<organism evidence="1 2">
    <name type="scientific">Danxiaibacter flavus</name>
    <dbReference type="NCBI Taxonomy" id="3049108"/>
    <lineage>
        <taxon>Bacteria</taxon>
        <taxon>Pseudomonadati</taxon>
        <taxon>Bacteroidota</taxon>
        <taxon>Chitinophagia</taxon>
        <taxon>Chitinophagales</taxon>
        <taxon>Chitinophagaceae</taxon>
        <taxon>Danxiaibacter</taxon>
    </lineage>
</organism>
<name>A0ABV3ZIP0_9BACT</name>
<evidence type="ECO:0008006" key="3">
    <source>
        <dbReference type="Google" id="ProtNLM"/>
    </source>
</evidence>
<evidence type="ECO:0000313" key="1">
    <source>
        <dbReference type="EMBL" id="MEX6689370.1"/>
    </source>
</evidence>
<evidence type="ECO:0000313" key="2">
    <source>
        <dbReference type="Proteomes" id="UP001560573"/>
    </source>
</evidence>
<comment type="caution">
    <text evidence="1">The sequence shown here is derived from an EMBL/GenBank/DDBJ whole genome shotgun (WGS) entry which is preliminary data.</text>
</comment>
<accession>A0ABV3ZIP0</accession>
<proteinExistence type="predicted"/>
<sequence length="115" mass="13372">MKSSTEEMNTPVQIIERLRKNGYDHEFRWKPGGLAIEDKLYKPSQLKIIKTYRFEGFSDPSDMSVIYVIEADDHTIGWSMDAYGAYSSHEDEAGYDNIMRMIPVEGRDEQLLFKV</sequence>
<gene>
    <name evidence="1" type="ORF">QTN47_17810</name>
</gene>
<dbReference type="EMBL" id="JAULBC010000006">
    <property type="protein sequence ID" value="MEX6689370.1"/>
    <property type="molecule type" value="Genomic_DNA"/>
</dbReference>
<dbReference type="Proteomes" id="UP001560573">
    <property type="component" value="Unassembled WGS sequence"/>
</dbReference>
<reference evidence="1 2" key="1">
    <citation type="submission" date="2023-07" db="EMBL/GenBank/DDBJ databases">
        <authorList>
            <person name="Lian W.-H."/>
        </authorList>
    </citation>
    <scope>NUCLEOTIDE SEQUENCE [LARGE SCALE GENOMIC DNA]</scope>
    <source>
        <strain evidence="1 2">SYSU DXS3180</strain>
    </source>
</reference>
<dbReference type="RefSeq" id="WP_369330777.1">
    <property type="nucleotide sequence ID" value="NZ_JAULBC010000006.1"/>
</dbReference>
<protein>
    <recommendedName>
        <fullName evidence="3">Phosphoribosylpyrophosphate synthetase</fullName>
    </recommendedName>
</protein>
<keyword evidence="2" id="KW-1185">Reference proteome</keyword>